<organism evidence="2 3">
    <name type="scientific">Cryptosporidium canis</name>
    <dbReference type="NCBI Taxonomy" id="195482"/>
    <lineage>
        <taxon>Eukaryota</taxon>
        <taxon>Sar</taxon>
        <taxon>Alveolata</taxon>
        <taxon>Apicomplexa</taxon>
        <taxon>Conoidasida</taxon>
        <taxon>Coccidia</taxon>
        <taxon>Eucoccidiorida</taxon>
        <taxon>Eimeriorina</taxon>
        <taxon>Cryptosporidiidae</taxon>
        <taxon>Cryptosporidium</taxon>
    </lineage>
</organism>
<evidence type="ECO:0000256" key="1">
    <source>
        <dbReference type="SAM" id="MobiDB-lite"/>
    </source>
</evidence>
<sequence>MPPRVSGKRGRPDKGQEEEARDGQSRLVGFKTSIVRAIVDPGSKRQDQRATRGSEGDPELSKTLSDFDWNHTFGPCSEISRSQRLERAKKFGLHVEDRVERAISDCSQGFGSEISISSVDRLMRHYVD</sequence>
<dbReference type="InterPro" id="IPR007218">
    <property type="entry name" value="DNA_pol_delta_4"/>
</dbReference>
<proteinExistence type="predicted"/>
<comment type="caution">
    <text evidence="2">The sequence shown here is derived from an EMBL/GenBank/DDBJ whole genome shotgun (WGS) entry which is preliminary data.</text>
</comment>
<dbReference type="EMBL" id="JAPCXB010000107">
    <property type="protein sequence ID" value="KAJ1608017.1"/>
    <property type="molecule type" value="Genomic_DNA"/>
</dbReference>
<evidence type="ECO:0000313" key="3">
    <source>
        <dbReference type="Proteomes" id="UP001071777"/>
    </source>
</evidence>
<keyword evidence="3" id="KW-1185">Reference proteome</keyword>
<reference evidence="2" key="1">
    <citation type="submission" date="2022-10" db="EMBL/GenBank/DDBJ databases">
        <title>Adaptive evolution leads to modifications in subtelomeric GC content in a zoonotic Cryptosporidium species.</title>
        <authorList>
            <person name="Li J."/>
            <person name="Feng Y."/>
            <person name="Xiao L."/>
        </authorList>
    </citation>
    <scope>NUCLEOTIDE SEQUENCE</scope>
    <source>
        <strain evidence="2">25894</strain>
    </source>
</reference>
<protein>
    <submittedName>
        <fullName evidence="2">Uncharacterized protein</fullName>
    </submittedName>
</protein>
<feature type="region of interest" description="Disordered" evidence="1">
    <location>
        <begin position="1"/>
        <end position="66"/>
    </location>
</feature>
<evidence type="ECO:0000313" key="2">
    <source>
        <dbReference type="EMBL" id="KAJ1608017.1"/>
    </source>
</evidence>
<dbReference type="Proteomes" id="UP001071777">
    <property type="component" value="Unassembled WGS sequence"/>
</dbReference>
<name>A0ABQ8P5M9_9CRYT</name>
<feature type="compositionally biased region" description="Basic and acidic residues" evidence="1">
    <location>
        <begin position="10"/>
        <end position="24"/>
    </location>
</feature>
<dbReference type="Pfam" id="PF04081">
    <property type="entry name" value="DNA_pol_delta_4"/>
    <property type="match status" value="1"/>
</dbReference>
<feature type="compositionally biased region" description="Basic and acidic residues" evidence="1">
    <location>
        <begin position="42"/>
        <end position="55"/>
    </location>
</feature>
<accession>A0ABQ8P5M9</accession>
<gene>
    <name evidence="2" type="ORF">OJ252_2654</name>
</gene>